<sequence length="80" mass="9073">MRIGVHSRSLASFAPILSPFRIVSKSVQITSPCPNFDIRHSRRDRCQSSQHPRHYWPSAHIDFALCPHPPRPLTLSEGTS</sequence>
<evidence type="ECO:0000313" key="1">
    <source>
        <dbReference type="EMBL" id="GMT32053.1"/>
    </source>
</evidence>
<gene>
    <name evidence="1" type="ORF">PFISCL1PPCAC_23350</name>
</gene>
<keyword evidence="2" id="KW-1185">Reference proteome</keyword>
<organism evidence="1 2">
    <name type="scientific">Pristionchus fissidentatus</name>
    <dbReference type="NCBI Taxonomy" id="1538716"/>
    <lineage>
        <taxon>Eukaryota</taxon>
        <taxon>Metazoa</taxon>
        <taxon>Ecdysozoa</taxon>
        <taxon>Nematoda</taxon>
        <taxon>Chromadorea</taxon>
        <taxon>Rhabditida</taxon>
        <taxon>Rhabditina</taxon>
        <taxon>Diplogasteromorpha</taxon>
        <taxon>Diplogasteroidea</taxon>
        <taxon>Neodiplogasteridae</taxon>
        <taxon>Pristionchus</taxon>
    </lineage>
</organism>
<feature type="non-terminal residue" evidence="1">
    <location>
        <position position="80"/>
    </location>
</feature>
<comment type="caution">
    <text evidence="1">The sequence shown here is derived from an EMBL/GenBank/DDBJ whole genome shotgun (WGS) entry which is preliminary data.</text>
</comment>
<dbReference type="EMBL" id="BTSY01000006">
    <property type="protein sequence ID" value="GMT32053.1"/>
    <property type="molecule type" value="Genomic_DNA"/>
</dbReference>
<protein>
    <submittedName>
        <fullName evidence="1">Uncharacterized protein</fullName>
    </submittedName>
</protein>
<reference evidence="1" key="1">
    <citation type="submission" date="2023-10" db="EMBL/GenBank/DDBJ databases">
        <title>Genome assembly of Pristionchus species.</title>
        <authorList>
            <person name="Yoshida K."/>
            <person name="Sommer R.J."/>
        </authorList>
    </citation>
    <scope>NUCLEOTIDE SEQUENCE</scope>
    <source>
        <strain evidence="1">RS5133</strain>
    </source>
</reference>
<accession>A0AAV5WP50</accession>
<name>A0AAV5WP50_9BILA</name>
<dbReference type="Proteomes" id="UP001432322">
    <property type="component" value="Unassembled WGS sequence"/>
</dbReference>
<evidence type="ECO:0000313" key="2">
    <source>
        <dbReference type="Proteomes" id="UP001432322"/>
    </source>
</evidence>
<proteinExistence type="predicted"/>
<dbReference type="AlphaFoldDB" id="A0AAV5WP50"/>